<comment type="similarity">
    <text evidence="3">Belongs to the peptidase C56 family. HSP31-like subfamily.</text>
</comment>
<name>A0A1T5FWV7_9BACT</name>
<protein>
    <submittedName>
        <fullName evidence="5">Putative intracellular protease/amidase</fullName>
    </submittedName>
</protein>
<evidence type="ECO:0000256" key="2">
    <source>
        <dbReference type="ARBA" id="ARBA00023239"/>
    </source>
</evidence>
<dbReference type="GO" id="GO:0008233">
    <property type="term" value="F:peptidase activity"/>
    <property type="evidence" value="ECO:0007669"/>
    <property type="project" value="UniProtKB-KW"/>
</dbReference>
<keyword evidence="2" id="KW-0456">Lyase</keyword>
<dbReference type="PANTHER" id="PTHR48094:SF11">
    <property type="entry name" value="GLUTATHIONE-INDEPENDENT GLYOXALASE HSP31-RELATED"/>
    <property type="match status" value="1"/>
</dbReference>
<dbReference type="PANTHER" id="PTHR48094">
    <property type="entry name" value="PROTEIN/NUCLEIC ACID DEGLYCASE DJ-1-RELATED"/>
    <property type="match status" value="1"/>
</dbReference>
<dbReference type="InterPro" id="IPR002818">
    <property type="entry name" value="DJ-1/PfpI"/>
</dbReference>
<evidence type="ECO:0000313" key="5">
    <source>
        <dbReference type="EMBL" id="SKC00641.1"/>
    </source>
</evidence>
<dbReference type="AlphaFoldDB" id="A0A1T5FWV7"/>
<evidence type="ECO:0000256" key="1">
    <source>
        <dbReference type="ARBA" id="ARBA00023016"/>
    </source>
</evidence>
<evidence type="ECO:0000259" key="4">
    <source>
        <dbReference type="Pfam" id="PF01965"/>
    </source>
</evidence>
<sequence length="255" mass="28958">MHSSACHSFFQLESHLILFIFQPVTSEDLMKVLIVCTNHEAFPTKAGKTGLWLSELTYFYDVMAKRRVLMDIVSPLGGKIPIDERSLELKDECNAKYWEDASFRAKLDNSLSPTQINPADYRLIYFAGGHGAMWDLAENTVLQDIVRNIYERNGMVSAVCHGVCGLLNVKLSDGSFLIQDKYVTGFSNVEEALMSFVSEVPFYLEDKLKERGAHYTKSMIPFMEFIEMDERLITGQNPNSARKVASKALEELFEK</sequence>
<dbReference type="Proteomes" id="UP000190897">
    <property type="component" value="Unassembled WGS sequence"/>
</dbReference>
<dbReference type="InterPro" id="IPR050325">
    <property type="entry name" value="Prot/Nucl_acid_deglycase"/>
</dbReference>
<organism evidence="5 6">
    <name type="scientific">Dyadobacter psychrophilus</name>
    <dbReference type="NCBI Taxonomy" id="651661"/>
    <lineage>
        <taxon>Bacteria</taxon>
        <taxon>Pseudomonadati</taxon>
        <taxon>Bacteroidota</taxon>
        <taxon>Cytophagia</taxon>
        <taxon>Cytophagales</taxon>
        <taxon>Spirosomataceae</taxon>
        <taxon>Dyadobacter</taxon>
    </lineage>
</organism>
<dbReference type="Gene3D" id="3.40.50.880">
    <property type="match status" value="1"/>
</dbReference>
<keyword evidence="1" id="KW-0346">Stress response</keyword>
<gene>
    <name evidence="5" type="ORF">SAMN05660293_03534</name>
</gene>
<dbReference type="CDD" id="cd03141">
    <property type="entry name" value="GATase1_Hsp31_like"/>
    <property type="match status" value="1"/>
</dbReference>
<accession>A0A1T5FWV7</accession>
<dbReference type="GO" id="GO:0005737">
    <property type="term" value="C:cytoplasm"/>
    <property type="evidence" value="ECO:0007669"/>
    <property type="project" value="TreeGrafter"/>
</dbReference>
<dbReference type="STRING" id="651661.SAMN05660293_03534"/>
<keyword evidence="6" id="KW-1185">Reference proteome</keyword>
<feature type="domain" description="DJ-1/PfpI" evidence="4">
    <location>
        <begin position="55"/>
        <end position="250"/>
    </location>
</feature>
<keyword evidence="5" id="KW-0645">Protease</keyword>
<keyword evidence="5" id="KW-0378">Hydrolase</keyword>
<dbReference type="GO" id="GO:0019172">
    <property type="term" value="F:glyoxalase III activity"/>
    <property type="evidence" value="ECO:0007669"/>
    <property type="project" value="TreeGrafter"/>
</dbReference>
<dbReference type="EMBL" id="FUZA01000004">
    <property type="protein sequence ID" value="SKC00641.1"/>
    <property type="molecule type" value="Genomic_DNA"/>
</dbReference>
<reference evidence="6" key="1">
    <citation type="submission" date="2017-02" db="EMBL/GenBank/DDBJ databases">
        <authorList>
            <person name="Varghese N."/>
            <person name="Submissions S."/>
        </authorList>
    </citation>
    <scope>NUCLEOTIDE SEQUENCE [LARGE SCALE GENOMIC DNA]</scope>
    <source>
        <strain evidence="6">DSM 22270</strain>
    </source>
</reference>
<evidence type="ECO:0000313" key="6">
    <source>
        <dbReference type="Proteomes" id="UP000190897"/>
    </source>
</evidence>
<dbReference type="Pfam" id="PF01965">
    <property type="entry name" value="DJ-1_PfpI"/>
    <property type="match status" value="1"/>
</dbReference>
<dbReference type="InterPro" id="IPR029062">
    <property type="entry name" value="Class_I_gatase-like"/>
</dbReference>
<proteinExistence type="inferred from homology"/>
<dbReference type="SUPFAM" id="SSF52317">
    <property type="entry name" value="Class I glutamine amidotransferase-like"/>
    <property type="match status" value="1"/>
</dbReference>
<dbReference type="GO" id="GO:0006508">
    <property type="term" value="P:proteolysis"/>
    <property type="evidence" value="ECO:0007669"/>
    <property type="project" value="UniProtKB-KW"/>
</dbReference>
<dbReference type="GO" id="GO:0019243">
    <property type="term" value="P:methylglyoxal catabolic process to D-lactate via S-lactoyl-glutathione"/>
    <property type="evidence" value="ECO:0007669"/>
    <property type="project" value="TreeGrafter"/>
</dbReference>
<evidence type="ECO:0000256" key="3">
    <source>
        <dbReference type="ARBA" id="ARBA00038493"/>
    </source>
</evidence>